<dbReference type="EnsemblPlants" id="AET2Gv20726300.1">
    <property type="protein sequence ID" value="AET2Gv20726300.1"/>
    <property type="gene ID" value="AET2Gv20726300"/>
</dbReference>
<reference evidence="3" key="4">
    <citation type="submission" date="2019-03" db="UniProtKB">
        <authorList>
            <consortium name="EnsemblPlants"/>
        </authorList>
    </citation>
    <scope>IDENTIFICATION</scope>
</reference>
<reference evidence="3" key="5">
    <citation type="journal article" date="2021" name="G3 (Bethesda)">
        <title>Aegilops tauschii genome assembly Aet v5.0 features greater sequence contiguity and improved annotation.</title>
        <authorList>
            <person name="Wang L."/>
            <person name="Zhu T."/>
            <person name="Rodriguez J.C."/>
            <person name="Deal K.R."/>
            <person name="Dubcovsky J."/>
            <person name="McGuire P.E."/>
            <person name="Lux T."/>
            <person name="Spannagl M."/>
            <person name="Mayer K.F.X."/>
            <person name="Baldrich P."/>
            <person name="Meyers B.C."/>
            <person name="Huo N."/>
            <person name="Gu Y.Q."/>
            <person name="Zhou H."/>
            <person name="Devos K.M."/>
            <person name="Bennetzen J.L."/>
            <person name="Unver T."/>
            <person name="Budak H."/>
            <person name="Gulick P.J."/>
            <person name="Galiba G."/>
            <person name="Kalapos B."/>
            <person name="Nelson D.R."/>
            <person name="Li P."/>
            <person name="You F.M."/>
            <person name="Luo M.C."/>
            <person name="Dvorak J."/>
        </authorList>
    </citation>
    <scope>NUCLEOTIDE SEQUENCE [LARGE SCALE GENOMIC DNA]</scope>
    <source>
        <strain evidence="3">cv. AL8/78</strain>
    </source>
</reference>
<evidence type="ECO:0000313" key="3">
    <source>
        <dbReference type="EnsemblPlants" id="AET2Gv20726300.1"/>
    </source>
</evidence>
<proteinExistence type="predicted"/>
<accession>A0A453C3T4</accession>
<dbReference type="Gramene" id="AET2Gv20726300.1">
    <property type="protein sequence ID" value="AET2Gv20726300.1"/>
    <property type="gene ID" value="AET2Gv20726300"/>
</dbReference>
<reference evidence="4" key="2">
    <citation type="journal article" date="2017" name="Nat. Plants">
        <title>The Aegilops tauschii genome reveals multiple impacts of transposons.</title>
        <authorList>
            <person name="Zhao G."/>
            <person name="Zou C."/>
            <person name="Li K."/>
            <person name="Wang K."/>
            <person name="Li T."/>
            <person name="Gao L."/>
            <person name="Zhang X."/>
            <person name="Wang H."/>
            <person name="Yang Z."/>
            <person name="Liu X."/>
            <person name="Jiang W."/>
            <person name="Mao L."/>
            <person name="Kong X."/>
            <person name="Jiao Y."/>
            <person name="Jia J."/>
        </authorList>
    </citation>
    <scope>NUCLEOTIDE SEQUENCE [LARGE SCALE GENOMIC DNA]</scope>
    <source>
        <strain evidence="4">cv. AL8/78</strain>
    </source>
</reference>
<dbReference type="GO" id="GO:0006754">
    <property type="term" value="P:ATP biosynthetic process"/>
    <property type="evidence" value="ECO:0007669"/>
    <property type="project" value="UniProtKB-KW"/>
</dbReference>
<organism evidence="3 4">
    <name type="scientific">Aegilops tauschii subsp. strangulata</name>
    <name type="common">Goatgrass</name>
    <dbReference type="NCBI Taxonomy" id="200361"/>
    <lineage>
        <taxon>Eukaryota</taxon>
        <taxon>Viridiplantae</taxon>
        <taxon>Streptophyta</taxon>
        <taxon>Embryophyta</taxon>
        <taxon>Tracheophyta</taxon>
        <taxon>Spermatophyta</taxon>
        <taxon>Magnoliopsida</taxon>
        <taxon>Liliopsida</taxon>
        <taxon>Poales</taxon>
        <taxon>Poaceae</taxon>
        <taxon>BOP clade</taxon>
        <taxon>Pooideae</taxon>
        <taxon>Triticodae</taxon>
        <taxon>Triticeae</taxon>
        <taxon>Triticinae</taxon>
        <taxon>Aegilops</taxon>
    </lineage>
</organism>
<dbReference type="AlphaFoldDB" id="A0A453C3T4"/>
<protein>
    <submittedName>
        <fullName evidence="3">Uncharacterized protein</fullName>
    </submittedName>
</protein>
<reference evidence="3" key="3">
    <citation type="journal article" date="2017" name="Nature">
        <title>Genome sequence of the progenitor of the wheat D genome Aegilops tauschii.</title>
        <authorList>
            <person name="Luo M.C."/>
            <person name="Gu Y.Q."/>
            <person name="Puiu D."/>
            <person name="Wang H."/>
            <person name="Twardziok S.O."/>
            <person name="Deal K.R."/>
            <person name="Huo N."/>
            <person name="Zhu T."/>
            <person name="Wang L."/>
            <person name="Wang Y."/>
            <person name="McGuire P.E."/>
            <person name="Liu S."/>
            <person name="Long H."/>
            <person name="Ramasamy R.K."/>
            <person name="Rodriguez J.C."/>
            <person name="Van S.L."/>
            <person name="Yuan L."/>
            <person name="Wang Z."/>
            <person name="Xia Z."/>
            <person name="Xiao L."/>
            <person name="Anderson O.D."/>
            <person name="Ouyang S."/>
            <person name="Liang Y."/>
            <person name="Zimin A.V."/>
            <person name="Pertea G."/>
            <person name="Qi P."/>
            <person name="Bennetzen J.L."/>
            <person name="Dai X."/>
            <person name="Dawson M.W."/>
            <person name="Muller H.G."/>
            <person name="Kugler K."/>
            <person name="Rivarola-Duarte L."/>
            <person name="Spannagl M."/>
            <person name="Mayer K.F.X."/>
            <person name="Lu F.H."/>
            <person name="Bevan M.W."/>
            <person name="Leroy P."/>
            <person name="Li P."/>
            <person name="You F.M."/>
            <person name="Sun Q."/>
            <person name="Liu Z."/>
            <person name="Lyons E."/>
            <person name="Wicker T."/>
            <person name="Salzberg S.L."/>
            <person name="Devos K.M."/>
            <person name="Dvorak J."/>
        </authorList>
    </citation>
    <scope>NUCLEOTIDE SEQUENCE [LARGE SCALE GENOMIC DNA]</scope>
    <source>
        <strain evidence="3">cv. AL8/78</strain>
    </source>
</reference>
<name>A0A453C3T4_AEGTS</name>
<evidence type="ECO:0000313" key="4">
    <source>
        <dbReference type="Proteomes" id="UP000015105"/>
    </source>
</evidence>
<evidence type="ECO:0000256" key="2">
    <source>
        <dbReference type="ARBA" id="ARBA00023310"/>
    </source>
</evidence>
<keyword evidence="2" id="KW-0066">ATP synthesis</keyword>
<keyword evidence="1" id="KW-0793">Thylakoid</keyword>
<dbReference type="PANTHER" id="PTHR34264">
    <property type="entry name" value="ATP SYNTHASE SUBUNIT B, CHLOROPLASTIC"/>
    <property type="match status" value="1"/>
</dbReference>
<dbReference type="Proteomes" id="UP000015105">
    <property type="component" value="Chromosome 2D"/>
</dbReference>
<keyword evidence="4" id="KW-1185">Reference proteome</keyword>
<reference evidence="4" key="1">
    <citation type="journal article" date="2014" name="Science">
        <title>Ancient hybridizations among the ancestral genomes of bread wheat.</title>
        <authorList>
            <consortium name="International Wheat Genome Sequencing Consortium,"/>
            <person name="Marcussen T."/>
            <person name="Sandve S.R."/>
            <person name="Heier L."/>
            <person name="Spannagl M."/>
            <person name="Pfeifer M."/>
            <person name="Jakobsen K.S."/>
            <person name="Wulff B.B."/>
            <person name="Steuernagel B."/>
            <person name="Mayer K.F."/>
            <person name="Olsen O.A."/>
        </authorList>
    </citation>
    <scope>NUCLEOTIDE SEQUENCE [LARGE SCALE GENOMIC DNA]</scope>
    <source>
        <strain evidence="4">cv. AL8/78</strain>
    </source>
</reference>
<evidence type="ECO:0000256" key="1">
    <source>
        <dbReference type="ARBA" id="ARBA00023078"/>
    </source>
</evidence>
<dbReference type="PANTHER" id="PTHR34264:SF8">
    <property type="entry name" value="ATP SYNTHASE SUBUNIT B, CHLOROPLASTIC"/>
    <property type="match status" value="1"/>
</dbReference>
<sequence>NKCNPIFRIFSSLAIRWQFRAQYRYFSNKSNKSNGGGWCFYFFGKRVKYLLSLNDLLDNRKQRILSTIQNSEELCRATIGQVEKVRIRLQKVKLEADDVPIEVQYESLGTYHEIYAHYLIIGNRKK</sequence>
<dbReference type="STRING" id="200361.A0A453C3T4"/>